<feature type="disulfide bond" evidence="15">
    <location>
        <begin position="66"/>
        <end position="106"/>
    </location>
</feature>
<feature type="signal peptide" evidence="17">
    <location>
        <begin position="1"/>
        <end position="20"/>
    </location>
</feature>
<dbReference type="GO" id="GO:0031640">
    <property type="term" value="P:killing of cells of another organism"/>
    <property type="evidence" value="ECO:0007669"/>
    <property type="project" value="UniProtKB-KW"/>
</dbReference>
<dbReference type="PRINTS" id="PR00389">
    <property type="entry name" value="PHPHLIPASEA2"/>
</dbReference>
<comment type="similarity">
    <text evidence="3 16">Belongs to the phospholipase A2 family.</text>
</comment>
<dbReference type="GO" id="GO:0005576">
    <property type="term" value="C:extracellular region"/>
    <property type="evidence" value="ECO:0007669"/>
    <property type="project" value="UniProtKB-SubCell"/>
</dbReference>
<evidence type="ECO:0000313" key="19">
    <source>
        <dbReference type="Ensembl" id="ENSSHAP00000027194.1"/>
    </source>
</evidence>
<reference evidence="19 20" key="1">
    <citation type="journal article" date="2011" name="Proc. Natl. Acad. Sci. U.S.A.">
        <title>Genetic diversity and population structure of the endangered marsupial Sarcophilus harrisii (Tasmanian devil).</title>
        <authorList>
            <person name="Miller W."/>
            <person name="Hayes V.M."/>
            <person name="Ratan A."/>
            <person name="Petersen D.C."/>
            <person name="Wittekindt N.E."/>
            <person name="Miller J."/>
            <person name="Walenz B."/>
            <person name="Knight J."/>
            <person name="Qi J."/>
            <person name="Zhao F."/>
            <person name="Wang Q."/>
            <person name="Bedoya-Reina O.C."/>
            <person name="Katiyar N."/>
            <person name="Tomsho L.P."/>
            <person name="Kasson L.M."/>
            <person name="Hardie R.A."/>
            <person name="Woodbridge P."/>
            <person name="Tindall E.A."/>
            <person name="Bertelsen M.F."/>
            <person name="Dixon D."/>
            <person name="Pyecroft S."/>
            <person name="Helgen K.M."/>
            <person name="Lesk A.M."/>
            <person name="Pringle T.H."/>
            <person name="Patterson N."/>
            <person name="Zhang Y."/>
            <person name="Kreiss A."/>
            <person name="Woods G.M."/>
            <person name="Jones M.E."/>
            <person name="Schuster S.C."/>
        </authorList>
    </citation>
    <scope>NUCLEOTIDE SEQUENCE [LARGE SCALE GENOMIC DNA]</scope>
</reference>
<keyword evidence="17" id="KW-0443">Lipid metabolism</keyword>
<feature type="domain" description="Phospholipase A2-like central" evidence="18">
    <location>
        <begin position="21"/>
        <end position="123"/>
    </location>
</feature>
<protein>
    <recommendedName>
        <fullName evidence="17">Phospholipase A2</fullName>
        <ecNumber evidence="17">3.1.1.4</ecNumber>
    </recommendedName>
</protein>
<dbReference type="AlphaFoldDB" id="A0A7N4NRP0"/>
<comment type="catalytic activity">
    <reaction evidence="10">
        <text>1-hexadecanoyl-2-(5Z,8Z,11Z,14Z-eicosatetraenoyl)-sn-glycero-3-phosphoethanolamine + H2O = 1-hexadecanoyl-sn-glycero-3-phosphoethanolamine + (5Z,8Z,11Z,14Z)-eicosatetraenoate + H(+)</text>
        <dbReference type="Rhea" id="RHEA:40431"/>
        <dbReference type="ChEBI" id="CHEBI:15377"/>
        <dbReference type="ChEBI" id="CHEBI:15378"/>
        <dbReference type="ChEBI" id="CHEBI:32395"/>
        <dbReference type="ChEBI" id="CHEBI:73004"/>
        <dbReference type="ChEBI" id="CHEBI:73009"/>
    </reaction>
    <physiologicalReaction direction="left-to-right" evidence="10">
        <dbReference type="Rhea" id="RHEA:40432"/>
    </physiologicalReaction>
</comment>
<evidence type="ECO:0000256" key="9">
    <source>
        <dbReference type="ARBA" id="ARBA00048080"/>
    </source>
</evidence>
<dbReference type="GO" id="GO:0006644">
    <property type="term" value="P:phospholipid metabolic process"/>
    <property type="evidence" value="ECO:0007669"/>
    <property type="project" value="InterPro"/>
</dbReference>
<dbReference type="Proteomes" id="UP000007648">
    <property type="component" value="Unassembled WGS sequence"/>
</dbReference>
<dbReference type="Gene3D" id="1.20.90.10">
    <property type="entry name" value="Phospholipase A2 domain"/>
    <property type="match status" value="1"/>
</dbReference>
<keyword evidence="4 17" id="KW-0964">Secreted</keyword>
<evidence type="ECO:0000256" key="7">
    <source>
        <dbReference type="ARBA" id="ARBA00036719"/>
    </source>
</evidence>
<sequence>MKIVLLLVVLSICDLFEVQGDAGQFLRMIRKITGKRLFYPYGFTKCQCKDQDKRTTDRCCSAHDCCYLKLKKKGCKPKRLKYHYVIQAQSVLCGNGNKCQKKVCACDKAAAYCMKKNVKNYQAI</sequence>
<comment type="cofactor">
    <cofactor evidence="14">
        <name>Ca(2+)</name>
        <dbReference type="ChEBI" id="CHEBI:29108"/>
    </cofactor>
    <text evidence="14">Binds 1 Ca(2+) ion per subunit.</text>
</comment>
<dbReference type="GO" id="GO:0016042">
    <property type="term" value="P:lipid catabolic process"/>
    <property type="evidence" value="ECO:0007669"/>
    <property type="project" value="InterPro"/>
</dbReference>
<evidence type="ECO:0000256" key="4">
    <source>
        <dbReference type="ARBA" id="ARBA00022525"/>
    </source>
</evidence>
<comment type="catalytic activity">
    <reaction evidence="12">
        <text>1-hexadecanoyl-2-(9Z-octadecenoyl)-sn-glycero-3-phosphoglycerol + H2O = 1-hexadecanoyl-sn-glycero-3-phosphoglycerol + (9Z)-octadecenoate + H(+)</text>
        <dbReference type="Rhea" id="RHEA:44524"/>
        <dbReference type="ChEBI" id="CHEBI:15377"/>
        <dbReference type="ChEBI" id="CHEBI:15378"/>
        <dbReference type="ChEBI" id="CHEBI:30823"/>
        <dbReference type="ChEBI" id="CHEBI:84472"/>
        <dbReference type="ChEBI" id="CHEBI:84475"/>
    </reaction>
    <physiologicalReaction direction="left-to-right" evidence="12">
        <dbReference type="Rhea" id="RHEA:44525"/>
    </physiologicalReaction>
</comment>
<evidence type="ECO:0000256" key="6">
    <source>
        <dbReference type="ARBA" id="ARBA00023157"/>
    </source>
</evidence>
<feature type="binding site" evidence="14">
    <location>
        <position position="64"/>
    </location>
    <ligand>
        <name>Ca(2+)</name>
        <dbReference type="ChEBI" id="CHEBI:29108"/>
    </ligand>
</feature>
<proteinExistence type="inferred from homology"/>
<evidence type="ECO:0000256" key="15">
    <source>
        <dbReference type="PIRSR" id="PIRSR601211-3"/>
    </source>
</evidence>
<evidence type="ECO:0000313" key="20">
    <source>
        <dbReference type="Proteomes" id="UP000007648"/>
    </source>
</evidence>
<dbReference type="PROSITE" id="PS00119">
    <property type="entry name" value="PA2_ASP"/>
    <property type="match status" value="1"/>
</dbReference>
<feature type="disulfide bond" evidence="15">
    <location>
        <begin position="93"/>
        <end position="104"/>
    </location>
</feature>
<evidence type="ECO:0000256" key="10">
    <source>
        <dbReference type="ARBA" id="ARBA00048541"/>
    </source>
</evidence>
<evidence type="ECO:0000256" key="3">
    <source>
        <dbReference type="ARBA" id="ARBA00007056"/>
    </source>
</evidence>
<evidence type="ECO:0000256" key="8">
    <source>
        <dbReference type="ARBA" id="ARBA00036775"/>
    </source>
</evidence>
<evidence type="ECO:0000256" key="14">
    <source>
        <dbReference type="PIRSR" id="PIRSR601211-2"/>
    </source>
</evidence>
<keyword evidence="20" id="KW-1185">Reference proteome</keyword>
<comment type="catalytic activity">
    <reaction evidence="9">
        <text>1,2-dihexadecanoyl-sn-glycero-3-phospho-(1'-sn-glycerol) + H2O = 1-hexadecanoyl-sn-glycero-3-phospho-(1'-sn-glycerol) + hexadecanoate + H(+)</text>
        <dbReference type="Rhea" id="RHEA:45472"/>
        <dbReference type="ChEBI" id="CHEBI:7896"/>
        <dbReference type="ChEBI" id="CHEBI:15377"/>
        <dbReference type="ChEBI" id="CHEBI:15378"/>
        <dbReference type="ChEBI" id="CHEBI:72829"/>
        <dbReference type="ChEBI" id="CHEBI:75158"/>
    </reaction>
    <physiologicalReaction direction="left-to-right" evidence="9">
        <dbReference type="Rhea" id="RHEA:45473"/>
    </physiologicalReaction>
</comment>
<keyword evidence="5" id="KW-0081">Bacteriolytic enzyme</keyword>
<keyword evidence="17" id="KW-0732">Signal</keyword>
<keyword evidence="17" id="KW-0378">Hydrolase</keyword>
<dbReference type="InterPro" id="IPR033112">
    <property type="entry name" value="PLA2_Asp_AS"/>
</dbReference>
<dbReference type="PANTHER" id="PTHR11716">
    <property type="entry name" value="PHOSPHOLIPASE A2 FAMILY MEMBER"/>
    <property type="match status" value="1"/>
</dbReference>
<reference evidence="19" key="2">
    <citation type="submission" date="2025-08" db="UniProtKB">
        <authorList>
            <consortium name="Ensembl"/>
        </authorList>
    </citation>
    <scope>IDENTIFICATION</scope>
</reference>
<evidence type="ECO:0000256" key="5">
    <source>
        <dbReference type="ARBA" id="ARBA00022638"/>
    </source>
</evidence>
<evidence type="ECO:0000259" key="18">
    <source>
        <dbReference type="SMART" id="SM00085"/>
    </source>
</evidence>
<feature type="chain" id="PRO_5029931475" description="Phospholipase A2" evidence="17">
    <location>
        <begin position="21"/>
        <end position="124"/>
    </location>
</feature>
<dbReference type="PROSITE" id="PS00118">
    <property type="entry name" value="PA2_HIS"/>
    <property type="match status" value="1"/>
</dbReference>
<keyword evidence="14 17" id="KW-0106">Calcium</keyword>
<dbReference type="SMART" id="SM00085">
    <property type="entry name" value="PA2c"/>
    <property type="match status" value="1"/>
</dbReference>
<evidence type="ECO:0000256" key="12">
    <source>
        <dbReference type="ARBA" id="ARBA00049282"/>
    </source>
</evidence>
<dbReference type="GO" id="GO:0005741">
    <property type="term" value="C:mitochondrial outer membrane"/>
    <property type="evidence" value="ECO:0007669"/>
    <property type="project" value="UniProtKB-SubCell"/>
</dbReference>
<gene>
    <name evidence="19" type="primary">LOC116422136</name>
</gene>
<dbReference type="InterPro" id="IPR036444">
    <property type="entry name" value="PLipase_A2_dom_sf"/>
</dbReference>
<comment type="subcellular location">
    <subcellularLocation>
        <location evidence="1">Mitochondrion outer membrane</location>
        <topology evidence="1">Peripheral membrane protein</topology>
    </subcellularLocation>
    <subcellularLocation>
        <location evidence="2 17">Secreted</location>
    </subcellularLocation>
</comment>
<dbReference type="GO" id="GO:0042130">
    <property type="term" value="P:negative regulation of T cell proliferation"/>
    <property type="evidence" value="ECO:0007669"/>
    <property type="project" value="TreeGrafter"/>
</dbReference>
<evidence type="ECO:0000256" key="13">
    <source>
        <dbReference type="PIRSR" id="PIRSR601211-1"/>
    </source>
</evidence>
<dbReference type="SUPFAM" id="SSF48619">
    <property type="entry name" value="Phospholipase A2, PLA2"/>
    <property type="match status" value="1"/>
</dbReference>
<dbReference type="GO" id="GO:0047498">
    <property type="term" value="F:calcium-dependent phospholipase A2 activity"/>
    <property type="evidence" value="ECO:0007669"/>
    <property type="project" value="TreeGrafter"/>
</dbReference>
<dbReference type="GO" id="GO:0050482">
    <property type="term" value="P:arachidonate secretion"/>
    <property type="evidence" value="ECO:0007669"/>
    <property type="project" value="InterPro"/>
</dbReference>
<feature type="active site" evidence="13">
    <location>
        <position position="107"/>
    </location>
</feature>
<evidence type="ECO:0000256" key="11">
    <source>
        <dbReference type="ARBA" id="ARBA00048613"/>
    </source>
</evidence>
<dbReference type="InterPro" id="IPR001211">
    <property type="entry name" value="PLA2"/>
</dbReference>
<keyword evidence="14" id="KW-0479">Metal-binding</keyword>
<reference evidence="19" key="3">
    <citation type="submission" date="2025-09" db="UniProtKB">
        <authorList>
            <consortium name="Ensembl"/>
        </authorList>
    </citation>
    <scope>IDENTIFICATION</scope>
</reference>
<organism evidence="19 20">
    <name type="scientific">Sarcophilus harrisii</name>
    <name type="common">Tasmanian devil</name>
    <name type="synonym">Sarcophilus laniarius</name>
    <dbReference type="NCBI Taxonomy" id="9305"/>
    <lineage>
        <taxon>Eukaryota</taxon>
        <taxon>Metazoa</taxon>
        <taxon>Chordata</taxon>
        <taxon>Craniata</taxon>
        <taxon>Vertebrata</taxon>
        <taxon>Euteleostomi</taxon>
        <taxon>Mammalia</taxon>
        <taxon>Metatheria</taxon>
        <taxon>Dasyuromorphia</taxon>
        <taxon>Dasyuridae</taxon>
        <taxon>Sarcophilus</taxon>
    </lineage>
</organism>
<feature type="disulfide bond" evidence="15">
    <location>
        <begin position="75"/>
        <end position="99"/>
    </location>
</feature>
<dbReference type="EC" id="3.1.1.4" evidence="17"/>
<evidence type="ECO:0000256" key="1">
    <source>
        <dbReference type="ARBA" id="ARBA00004450"/>
    </source>
</evidence>
<dbReference type="InterPro" id="IPR016090">
    <property type="entry name" value="PLA2-like_dom"/>
</dbReference>
<evidence type="ECO:0000256" key="17">
    <source>
        <dbReference type="RuleBase" id="RU361236"/>
    </source>
</evidence>
<comment type="catalytic activity">
    <reaction evidence="17">
        <text>a 1,2-diacyl-sn-glycero-3-phosphocholine + H2O = a 1-acyl-sn-glycero-3-phosphocholine + a fatty acid + H(+)</text>
        <dbReference type="Rhea" id="RHEA:15801"/>
        <dbReference type="ChEBI" id="CHEBI:15377"/>
        <dbReference type="ChEBI" id="CHEBI:15378"/>
        <dbReference type="ChEBI" id="CHEBI:28868"/>
        <dbReference type="ChEBI" id="CHEBI:57643"/>
        <dbReference type="ChEBI" id="CHEBI:58168"/>
        <dbReference type="EC" id="3.1.1.4"/>
    </reaction>
</comment>
<dbReference type="InterPro" id="IPR033113">
    <property type="entry name" value="PLA2_histidine"/>
</dbReference>
<dbReference type="GO" id="GO:0005509">
    <property type="term" value="F:calcium ion binding"/>
    <property type="evidence" value="ECO:0007669"/>
    <property type="project" value="InterPro"/>
</dbReference>
<name>A0A7N4NRP0_SARHA</name>
<keyword evidence="5" id="KW-0929">Antimicrobial</keyword>
<feature type="disulfide bond" evidence="15">
    <location>
        <begin position="48"/>
        <end position="60"/>
    </location>
</feature>
<evidence type="ECO:0000256" key="2">
    <source>
        <dbReference type="ARBA" id="ARBA00004613"/>
    </source>
</evidence>
<dbReference type="Pfam" id="PF00068">
    <property type="entry name" value="Phospholip_A2_1"/>
    <property type="match status" value="1"/>
</dbReference>
<evidence type="ECO:0000256" key="16">
    <source>
        <dbReference type="RuleBase" id="RU003654"/>
    </source>
</evidence>
<accession>A0A7N4NRP0</accession>
<comment type="catalytic activity">
    <reaction evidence="8">
        <text>a 1,2-diacyl-sn-glycero-3-phosphoethanolamine + H2O = a 1-acyl-sn-glycero-3-phosphoethanolamine + a fatty acid + H(+)</text>
        <dbReference type="Rhea" id="RHEA:44604"/>
        <dbReference type="ChEBI" id="CHEBI:15377"/>
        <dbReference type="ChEBI" id="CHEBI:15378"/>
        <dbReference type="ChEBI" id="CHEBI:28868"/>
        <dbReference type="ChEBI" id="CHEBI:64381"/>
        <dbReference type="ChEBI" id="CHEBI:64612"/>
    </reaction>
    <physiologicalReaction direction="left-to-right" evidence="8">
        <dbReference type="Rhea" id="RHEA:44605"/>
    </physiologicalReaction>
</comment>
<dbReference type="PANTHER" id="PTHR11716:SF9">
    <property type="entry name" value="PHOSPHOLIPASE A2, MEMBRANE ASSOCIATED"/>
    <property type="match status" value="1"/>
</dbReference>
<dbReference type="GO" id="GO:0042742">
    <property type="term" value="P:defense response to bacterium"/>
    <property type="evidence" value="ECO:0007669"/>
    <property type="project" value="UniProtKB-KW"/>
</dbReference>
<dbReference type="GO" id="GO:0005543">
    <property type="term" value="F:phospholipid binding"/>
    <property type="evidence" value="ECO:0007669"/>
    <property type="project" value="TreeGrafter"/>
</dbReference>
<comment type="catalytic activity">
    <reaction evidence="7">
        <text>1-hexadecanoyl-2-(4Z,7Z,10Z,13Z,16Z,19Z-docosahexaenoyl)-sn-glycero-3-phosphocholine + H2O = (4Z,7Z,10Z,13Z,16Z,19Z)-docosahexaenoate + 1-hexadecanoyl-sn-glycero-3-phosphocholine + H(+)</text>
        <dbReference type="Rhea" id="RHEA:41231"/>
        <dbReference type="ChEBI" id="CHEBI:15377"/>
        <dbReference type="ChEBI" id="CHEBI:15378"/>
        <dbReference type="ChEBI" id="CHEBI:72998"/>
        <dbReference type="ChEBI" id="CHEBI:74963"/>
        <dbReference type="ChEBI" id="CHEBI:77016"/>
    </reaction>
    <physiologicalReaction direction="left-to-right" evidence="7">
        <dbReference type="Rhea" id="RHEA:41232"/>
    </physiologicalReaction>
</comment>
<dbReference type="GeneTree" id="ENSGT00940000155096"/>
<feature type="active site" evidence="13">
    <location>
        <position position="63"/>
    </location>
</feature>
<keyword evidence="6 15" id="KW-1015">Disulfide bond</keyword>
<comment type="catalytic activity">
    <reaction evidence="11">
        <text>1-hexadecanoyl-2-(9Z-octadecenoyl)-sn-glycero-3-phosphoethanolamine + H2O = 1-hexadecanoyl-sn-glycero-3-phosphoethanolamine + (9Z)-octadecenoate + H(+)</text>
        <dbReference type="Rhea" id="RHEA:40911"/>
        <dbReference type="ChEBI" id="CHEBI:15377"/>
        <dbReference type="ChEBI" id="CHEBI:15378"/>
        <dbReference type="ChEBI" id="CHEBI:30823"/>
        <dbReference type="ChEBI" id="CHEBI:73004"/>
        <dbReference type="ChEBI" id="CHEBI:73007"/>
    </reaction>
    <physiologicalReaction direction="left-to-right" evidence="11">
        <dbReference type="Rhea" id="RHEA:40912"/>
    </physiologicalReaction>
</comment>
<dbReference type="InParanoid" id="A0A7N4NRP0"/>
<feature type="disulfide bond" evidence="15">
    <location>
        <begin position="59"/>
        <end position="113"/>
    </location>
</feature>
<dbReference type="Ensembl" id="ENSSHAT00000047243.1">
    <property type="protein sequence ID" value="ENSSHAP00000027194.1"/>
    <property type="gene ID" value="ENSSHAG00000022239.1"/>
</dbReference>